<sequence length="129" mass="13075">MTPFVVLLSVVLVAVAGLVLDAGLAISAKVQALDMAQSAARAGAQQLDLYAYRTRGVARLDTGRAASTARSWLASAGVSGDASATATTVTVTVRRTTRTQLMQLVGVRSLNVSATATATAVQGVTGPNT</sequence>
<gene>
    <name evidence="2" type="ORF">QLQ12_46520</name>
</gene>
<dbReference type="Pfam" id="PF13400">
    <property type="entry name" value="Tad"/>
    <property type="match status" value="1"/>
</dbReference>
<organism evidence="2 3">
    <name type="scientific">Actinoplanes sandaracinus</name>
    <dbReference type="NCBI Taxonomy" id="3045177"/>
    <lineage>
        <taxon>Bacteria</taxon>
        <taxon>Bacillati</taxon>
        <taxon>Actinomycetota</taxon>
        <taxon>Actinomycetes</taxon>
        <taxon>Micromonosporales</taxon>
        <taxon>Micromonosporaceae</taxon>
        <taxon>Actinoplanes</taxon>
    </lineage>
</organism>
<evidence type="ECO:0000313" key="3">
    <source>
        <dbReference type="Proteomes" id="UP001241758"/>
    </source>
</evidence>
<reference evidence="2 3" key="1">
    <citation type="submission" date="2023-05" db="EMBL/GenBank/DDBJ databases">
        <title>Actinoplanes sp. NEAU-A12 genome sequencing.</title>
        <authorList>
            <person name="Wang Z.-S."/>
        </authorList>
    </citation>
    <scope>NUCLEOTIDE SEQUENCE [LARGE SCALE GENOMIC DNA]</scope>
    <source>
        <strain evidence="2 3">NEAU-A12</strain>
    </source>
</reference>
<dbReference type="InterPro" id="IPR028087">
    <property type="entry name" value="Tad_N"/>
</dbReference>
<dbReference type="EMBL" id="JASCTH010000072">
    <property type="protein sequence ID" value="MDI6106041.1"/>
    <property type="molecule type" value="Genomic_DNA"/>
</dbReference>
<dbReference type="Proteomes" id="UP001241758">
    <property type="component" value="Unassembled WGS sequence"/>
</dbReference>
<proteinExistence type="predicted"/>
<feature type="domain" description="Putative Flp pilus-assembly TadG-like N-terminal" evidence="1">
    <location>
        <begin position="1"/>
        <end position="46"/>
    </location>
</feature>
<keyword evidence="3" id="KW-1185">Reference proteome</keyword>
<protein>
    <submittedName>
        <fullName evidence="2">Pilus assembly protein TadG-related protein</fullName>
    </submittedName>
</protein>
<name>A0ABT6X2G2_9ACTN</name>
<dbReference type="RefSeq" id="WP_282767503.1">
    <property type="nucleotide sequence ID" value="NZ_JASCTH010000072.1"/>
</dbReference>
<evidence type="ECO:0000259" key="1">
    <source>
        <dbReference type="Pfam" id="PF13400"/>
    </source>
</evidence>
<evidence type="ECO:0000313" key="2">
    <source>
        <dbReference type="EMBL" id="MDI6106041.1"/>
    </source>
</evidence>
<accession>A0ABT6X2G2</accession>
<comment type="caution">
    <text evidence="2">The sequence shown here is derived from an EMBL/GenBank/DDBJ whole genome shotgun (WGS) entry which is preliminary data.</text>
</comment>